<organism evidence="1 2">
    <name type="scientific">Corynascus novoguineensis</name>
    <dbReference type="NCBI Taxonomy" id="1126955"/>
    <lineage>
        <taxon>Eukaryota</taxon>
        <taxon>Fungi</taxon>
        <taxon>Dikarya</taxon>
        <taxon>Ascomycota</taxon>
        <taxon>Pezizomycotina</taxon>
        <taxon>Sordariomycetes</taxon>
        <taxon>Sordariomycetidae</taxon>
        <taxon>Sordariales</taxon>
        <taxon>Chaetomiaceae</taxon>
        <taxon>Corynascus</taxon>
    </lineage>
</organism>
<evidence type="ECO:0000313" key="2">
    <source>
        <dbReference type="Proteomes" id="UP001303647"/>
    </source>
</evidence>
<evidence type="ECO:0000313" key="1">
    <source>
        <dbReference type="EMBL" id="KAK4247063.1"/>
    </source>
</evidence>
<dbReference type="Proteomes" id="UP001303647">
    <property type="component" value="Unassembled WGS sequence"/>
</dbReference>
<keyword evidence="2" id="KW-1185">Reference proteome</keyword>
<protein>
    <submittedName>
        <fullName evidence="1">Uncharacterized protein</fullName>
    </submittedName>
</protein>
<dbReference type="AlphaFoldDB" id="A0AAN7CRN9"/>
<gene>
    <name evidence="1" type="ORF">C7999DRAFT_32536</name>
</gene>
<name>A0AAN7CRN9_9PEZI</name>
<reference evidence="1" key="1">
    <citation type="journal article" date="2023" name="Mol. Phylogenet. Evol.">
        <title>Genome-scale phylogeny and comparative genomics of the fungal order Sordariales.</title>
        <authorList>
            <person name="Hensen N."/>
            <person name="Bonometti L."/>
            <person name="Westerberg I."/>
            <person name="Brannstrom I.O."/>
            <person name="Guillou S."/>
            <person name="Cros-Aarteil S."/>
            <person name="Calhoun S."/>
            <person name="Haridas S."/>
            <person name="Kuo A."/>
            <person name="Mondo S."/>
            <person name="Pangilinan J."/>
            <person name="Riley R."/>
            <person name="LaButti K."/>
            <person name="Andreopoulos B."/>
            <person name="Lipzen A."/>
            <person name="Chen C."/>
            <person name="Yan M."/>
            <person name="Daum C."/>
            <person name="Ng V."/>
            <person name="Clum A."/>
            <person name="Steindorff A."/>
            <person name="Ohm R.A."/>
            <person name="Martin F."/>
            <person name="Silar P."/>
            <person name="Natvig D.O."/>
            <person name="Lalanne C."/>
            <person name="Gautier V."/>
            <person name="Ament-Velasquez S.L."/>
            <person name="Kruys A."/>
            <person name="Hutchinson M.I."/>
            <person name="Powell A.J."/>
            <person name="Barry K."/>
            <person name="Miller A.N."/>
            <person name="Grigoriev I.V."/>
            <person name="Debuchy R."/>
            <person name="Gladieux P."/>
            <person name="Hiltunen Thoren M."/>
            <person name="Johannesson H."/>
        </authorList>
    </citation>
    <scope>NUCLEOTIDE SEQUENCE</scope>
    <source>
        <strain evidence="1">CBS 359.72</strain>
    </source>
</reference>
<dbReference type="EMBL" id="MU857661">
    <property type="protein sequence ID" value="KAK4247063.1"/>
    <property type="molecule type" value="Genomic_DNA"/>
</dbReference>
<comment type="caution">
    <text evidence="1">The sequence shown here is derived from an EMBL/GenBank/DDBJ whole genome shotgun (WGS) entry which is preliminary data.</text>
</comment>
<accession>A0AAN7CRN9</accession>
<reference evidence="1" key="2">
    <citation type="submission" date="2023-05" db="EMBL/GenBank/DDBJ databases">
        <authorList>
            <consortium name="Lawrence Berkeley National Laboratory"/>
            <person name="Steindorff A."/>
            <person name="Hensen N."/>
            <person name="Bonometti L."/>
            <person name="Westerberg I."/>
            <person name="Brannstrom I.O."/>
            <person name="Guillou S."/>
            <person name="Cros-Aarteil S."/>
            <person name="Calhoun S."/>
            <person name="Haridas S."/>
            <person name="Kuo A."/>
            <person name="Mondo S."/>
            <person name="Pangilinan J."/>
            <person name="Riley R."/>
            <person name="Labutti K."/>
            <person name="Andreopoulos B."/>
            <person name="Lipzen A."/>
            <person name="Chen C."/>
            <person name="Yanf M."/>
            <person name="Daum C."/>
            <person name="Ng V."/>
            <person name="Clum A."/>
            <person name="Ohm R."/>
            <person name="Martin F."/>
            <person name="Silar P."/>
            <person name="Natvig D."/>
            <person name="Lalanne C."/>
            <person name="Gautier V."/>
            <person name="Ament-Velasquez S.L."/>
            <person name="Kruys A."/>
            <person name="Hutchinson M.I."/>
            <person name="Powell A.J."/>
            <person name="Barry K."/>
            <person name="Miller A.N."/>
            <person name="Grigoriev I.V."/>
            <person name="Debuchy R."/>
            <person name="Gladieux P."/>
            <person name="Thoren M.H."/>
            <person name="Johannesson H."/>
        </authorList>
    </citation>
    <scope>NUCLEOTIDE SEQUENCE</scope>
    <source>
        <strain evidence="1">CBS 359.72</strain>
    </source>
</reference>
<proteinExistence type="predicted"/>
<sequence>MAKYITSHLDLLAEPRLGLTRIQLLLSQTYPRVILDRTDSTDIDLARYAPILAHGRSDRWVLDPVGESLMNPVRAHPCGVPRIHVPNHIRLVWEELEKLKDAGQKKLKGPGYPNQGVKLGTQLAYFMVVEGVEAGNCQKLVLRATAEQFAVQAYFEALSGFSVVFSGLMLKRQLALLGRHDVRLSFVRVANVEDLLQEADSGSGSHVDDAASTWHQVTNEKVAATVFVCF</sequence>